<reference evidence="1" key="1">
    <citation type="submission" date="2023-03" db="EMBL/GenBank/DDBJ databases">
        <title>Massive genome expansion in bonnet fungi (Mycena s.s.) driven by repeated elements and novel gene families across ecological guilds.</title>
        <authorList>
            <consortium name="Lawrence Berkeley National Laboratory"/>
            <person name="Harder C.B."/>
            <person name="Miyauchi S."/>
            <person name="Viragh M."/>
            <person name="Kuo A."/>
            <person name="Thoen E."/>
            <person name="Andreopoulos B."/>
            <person name="Lu D."/>
            <person name="Skrede I."/>
            <person name="Drula E."/>
            <person name="Henrissat B."/>
            <person name="Morin E."/>
            <person name="Kohler A."/>
            <person name="Barry K."/>
            <person name="LaButti K."/>
            <person name="Morin E."/>
            <person name="Salamov A."/>
            <person name="Lipzen A."/>
            <person name="Mereny Z."/>
            <person name="Hegedus B."/>
            <person name="Baldrian P."/>
            <person name="Stursova M."/>
            <person name="Weitz H."/>
            <person name="Taylor A."/>
            <person name="Grigoriev I.V."/>
            <person name="Nagy L.G."/>
            <person name="Martin F."/>
            <person name="Kauserud H."/>
        </authorList>
    </citation>
    <scope>NUCLEOTIDE SEQUENCE</scope>
    <source>
        <strain evidence="1">9284</strain>
    </source>
</reference>
<dbReference type="EMBL" id="JARKIF010000017">
    <property type="protein sequence ID" value="KAJ7620298.1"/>
    <property type="molecule type" value="Genomic_DNA"/>
</dbReference>
<protein>
    <submittedName>
        <fullName evidence="1">Uncharacterized protein</fullName>
    </submittedName>
</protein>
<name>A0AAD7FHI5_9AGAR</name>
<dbReference type="AlphaFoldDB" id="A0AAD7FHI5"/>
<keyword evidence="2" id="KW-1185">Reference proteome</keyword>
<dbReference type="Proteomes" id="UP001221142">
    <property type="component" value="Unassembled WGS sequence"/>
</dbReference>
<organism evidence="1 2">
    <name type="scientific">Roridomyces roridus</name>
    <dbReference type="NCBI Taxonomy" id="1738132"/>
    <lineage>
        <taxon>Eukaryota</taxon>
        <taxon>Fungi</taxon>
        <taxon>Dikarya</taxon>
        <taxon>Basidiomycota</taxon>
        <taxon>Agaricomycotina</taxon>
        <taxon>Agaricomycetes</taxon>
        <taxon>Agaricomycetidae</taxon>
        <taxon>Agaricales</taxon>
        <taxon>Marasmiineae</taxon>
        <taxon>Mycenaceae</taxon>
        <taxon>Roridomyces</taxon>
    </lineage>
</organism>
<gene>
    <name evidence="1" type="ORF">FB45DRAFT_871335</name>
</gene>
<evidence type="ECO:0000313" key="2">
    <source>
        <dbReference type="Proteomes" id="UP001221142"/>
    </source>
</evidence>
<evidence type="ECO:0000313" key="1">
    <source>
        <dbReference type="EMBL" id="KAJ7620298.1"/>
    </source>
</evidence>
<comment type="caution">
    <text evidence="1">The sequence shown here is derived from an EMBL/GenBank/DDBJ whole genome shotgun (WGS) entry which is preliminary data.</text>
</comment>
<sequence length="442" mass="49104">MAVTNSLSVLYHHHHRLWPLKYGLKLENGANPSLRTPRFPSNLLEFLQITYSRNSALKSVPGGLRSGCIAPAYASDYLFSETYFPIQTHSAIYAFRDVRKSSILGLQSHAVMSSPLHYVDSNKLLPPQQKESLNVFVFSRWCLVPEGKSPQPGSPDGSPNINARRHTLCRCGSVNLPAPPSFAMFPNSNSNPRGTLLECGSGLAHHPSELSGESKFQYFSTELQLFRGLESHAVVASPLFVNALSICGIWKWLNGLSTCIPRRDRHNQVVAIASAPSDTDMLSGRGQWFLVSDSTWLDAAAKYTHTASDIPRRQWIKSRGRRGLSQRRVTEFIRAVGNLAILIACNRLIVVTRPGNVAGETCKQDSGSSTGQVFDGFLLIHLPQGYFLSSKSRHTQVFWRAFPNLIPADITSLIIDTARTWNFSAWDWQHIDEAESVESDLA</sequence>
<proteinExistence type="predicted"/>
<accession>A0AAD7FHI5</accession>